<dbReference type="FunFam" id="1.25.40.10:FF:000073">
    <property type="entry name" value="Pentatricopeptide repeat-containing protein chloroplastic"/>
    <property type="match status" value="1"/>
</dbReference>
<organism evidence="3 4">
    <name type="scientific">Acorus calamus</name>
    <name type="common">Sweet flag</name>
    <dbReference type="NCBI Taxonomy" id="4465"/>
    <lineage>
        <taxon>Eukaryota</taxon>
        <taxon>Viridiplantae</taxon>
        <taxon>Streptophyta</taxon>
        <taxon>Embryophyta</taxon>
        <taxon>Tracheophyta</taxon>
        <taxon>Spermatophyta</taxon>
        <taxon>Magnoliopsida</taxon>
        <taxon>Liliopsida</taxon>
        <taxon>Acoraceae</taxon>
        <taxon>Acorus</taxon>
    </lineage>
</organism>
<evidence type="ECO:0000313" key="3">
    <source>
        <dbReference type="EMBL" id="KAK1286824.1"/>
    </source>
</evidence>
<dbReference type="PROSITE" id="PS51375">
    <property type="entry name" value="PPR"/>
    <property type="match status" value="5"/>
</dbReference>
<dbReference type="NCBIfam" id="TIGR00756">
    <property type="entry name" value="PPR"/>
    <property type="match status" value="5"/>
</dbReference>
<protein>
    <submittedName>
        <fullName evidence="3">Pentatricopeptide repeat-containing protein</fullName>
    </submittedName>
</protein>
<evidence type="ECO:0000256" key="1">
    <source>
        <dbReference type="ARBA" id="ARBA00022737"/>
    </source>
</evidence>
<dbReference type="InterPro" id="IPR046848">
    <property type="entry name" value="E_motif"/>
</dbReference>
<feature type="repeat" description="PPR" evidence="2">
    <location>
        <begin position="383"/>
        <end position="417"/>
    </location>
</feature>
<name>A0AAV9CDX9_ACOCL</name>
<reference evidence="3" key="2">
    <citation type="submission" date="2023-06" db="EMBL/GenBank/DDBJ databases">
        <authorList>
            <person name="Ma L."/>
            <person name="Liu K.-W."/>
            <person name="Li Z."/>
            <person name="Hsiao Y.-Y."/>
            <person name="Qi Y."/>
            <person name="Fu T."/>
            <person name="Tang G."/>
            <person name="Zhang D."/>
            <person name="Sun W.-H."/>
            <person name="Liu D.-K."/>
            <person name="Li Y."/>
            <person name="Chen G.-Z."/>
            <person name="Liu X.-D."/>
            <person name="Liao X.-Y."/>
            <person name="Jiang Y.-T."/>
            <person name="Yu X."/>
            <person name="Hao Y."/>
            <person name="Huang J."/>
            <person name="Zhao X.-W."/>
            <person name="Ke S."/>
            <person name="Chen Y.-Y."/>
            <person name="Wu W.-L."/>
            <person name="Hsu J.-L."/>
            <person name="Lin Y.-F."/>
            <person name="Huang M.-D."/>
            <person name="Li C.-Y."/>
            <person name="Huang L."/>
            <person name="Wang Z.-W."/>
            <person name="Zhao X."/>
            <person name="Zhong W.-Y."/>
            <person name="Peng D.-H."/>
            <person name="Ahmad S."/>
            <person name="Lan S."/>
            <person name="Zhang J.-S."/>
            <person name="Tsai W.-C."/>
            <person name="Van De Peer Y."/>
            <person name="Liu Z.-J."/>
        </authorList>
    </citation>
    <scope>NUCLEOTIDE SEQUENCE</scope>
    <source>
        <strain evidence="3">CP</strain>
        <tissue evidence="3">Leaves</tissue>
    </source>
</reference>
<dbReference type="Pfam" id="PF01535">
    <property type="entry name" value="PPR"/>
    <property type="match status" value="6"/>
</dbReference>
<dbReference type="GO" id="GO:0009451">
    <property type="term" value="P:RNA modification"/>
    <property type="evidence" value="ECO:0007669"/>
    <property type="project" value="InterPro"/>
</dbReference>
<reference evidence="3" key="1">
    <citation type="journal article" date="2023" name="Nat. Commun.">
        <title>Diploid and tetraploid genomes of Acorus and the evolution of monocots.</title>
        <authorList>
            <person name="Ma L."/>
            <person name="Liu K.W."/>
            <person name="Li Z."/>
            <person name="Hsiao Y.Y."/>
            <person name="Qi Y."/>
            <person name="Fu T."/>
            <person name="Tang G.D."/>
            <person name="Zhang D."/>
            <person name="Sun W.H."/>
            <person name="Liu D.K."/>
            <person name="Li Y."/>
            <person name="Chen G.Z."/>
            <person name="Liu X.D."/>
            <person name="Liao X.Y."/>
            <person name="Jiang Y.T."/>
            <person name="Yu X."/>
            <person name="Hao Y."/>
            <person name="Huang J."/>
            <person name="Zhao X.W."/>
            <person name="Ke S."/>
            <person name="Chen Y.Y."/>
            <person name="Wu W.L."/>
            <person name="Hsu J.L."/>
            <person name="Lin Y.F."/>
            <person name="Huang M.D."/>
            <person name="Li C.Y."/>
            <person name="Huang L."/>
            <person name="Wang Z.W."/>
            <person name="Zhao X."/>
            <person name="Zhong W.Y."/>
            <person name="Peng D.H."/>
            <person name="Ahmad S."/>
            <person name="Lan S."/>
            <person name="Zhang J.S."/>
            <person name="Tsai W.C."/>
            <person name="Van de Peer Y."/>
            <person name="Liu Z.J."/>
        </authorList>
    </citation>
    <scope>NUCLEOTIDE SEQUENCE</scope>
    <source>
        <strain evidence="3">CP</strain>
    </source>
</reference>
<dbReference type="FunFam" id="1.25.40.10:FF:000090">
    <property type="entry name" value="Pentatricopeptide repeat-containing protein, chloroplastic"/>
    <property type="match status" value="1"/>
</dbReference>
<keyword evidence="4" id="KW-1185">Reference proteome</keyword>
<feature type="repeat" description="PPR" evidence="2">
    <location>
        <begin position="78"/>
        <end position="112"/>
    </location>
</feature>
<dbReference type="FunFam" id="1.25.40.10:FF:000344">
    <property type="entry name" value="Pentatricopeptide repeat-containing protein"/>
    <property type="match status" value="1"/>
</dbReference>
<keyword evidence="1" id="KW-0677">Repeat</keyword>
<feature type="repeat" description="PPR" evidence="2">
    <location>
        <begin position="453"/>
        <end position="487"/>
    </location>
</feature>
<dbReference type="Gene3D" id="1.25.40.10">
    <property type="entry name" value="Tetratricopeptide repeat domain"/>
    <property type="match status" value="5"/>
</dbReference>
<feature type="repeat" description="PPR" evidence="2">
    <location>
        <begin position="179"/>
        <end position="213"/>
    </location>
</feature>
<dbReference type="SUPFAM" id="SSF48452">
    <property type="entry name" value="TPR-like"/>
    <property type="match status" value="1"/>
</dbReference>
<dbReference type="Proteomes" id="UP001180020">
    <property type="component" value="Unassembled WGS sequence"/>
</dbReference>
<dbReference type="PANTHER" id="PTHR47926">
    <property type="entry name" value="PENTATRICOPEPTIDE REPEAT-CONTAINING PROTEIN"/>
    <property type="match status" value="1"/>
</dbReference>
<dbReference type="PANTHER" id="PTHR47926:SF362">
    <property type="entry name" value="DYW DOMAIN-CONTAINING PROTEIN"/>
    <property type="match status" value="1"/>
</dbReference>
<dbReference type="Pfam" id="PF20431">
    <property type="entry name" value="E_motif"/>
    <property type="match status" value="1"/>
</dbReference>
<accession>A0AAV9CDX9</accession>
<evidence type="ECO:0000256" key="2">
    <source>
        <dbReference type="PROSITE-ProRule" id="PRU00708"/>
    </source>
</evidence>
<dbReference type="FunFam" id="1.25.40.10:FF:000436">
    <property type="entry name" value="Pentatricopeptide repeat-containing protein At5g39350 family"/>
    <property type="match status" value="1"/>
</dbReference>
<gene>
    <name evidence="3" type="primary">PCMP-H45</name>
    <name evidence="3" type="ORF">QJS10_CPB20g01693</name>
</gene>
<evidence type="ECO:0000313" key="4">
    <source>
        <dbReference type="Proteomes" id="UP001180020"/>
    </source>
</evidence>
<comment type="caution">
    <text evidence="3">The sequence shown here is derived from an EMBL/GenBank/DDBJ whole genome shotgun (WGS) entry which is preliminary data.</text>
</comment>
<feature type="repeat" description="PPR" evidence="2">
    <location>
        <begin position="280"/>
        <end position="314"/>
    </location>
</feature>
<dbReference type="InterPro" id="IPR002885">
    <property type="entry name" value="PPR_rpt"/>
</dbReference>
<dbReference type="Pfam" id="PF13041">
    <property type="entry name" value="PPR_2"/>
    <property type="match status" value="4"/>
</dbReference>
<dbReference type="EMBL" id="JAUJYO010000020">
    <property type="protein sequence ID" value="KAK1286824.1"/>
    <property type="molecule type" value="Genomic_DNA"/>
</dbReference>
<dbReference type="GO" id="GO:0003729">
    <property type="term" value="F:mRNA binding"/>
    <property type="evidence" value="ECO:0007669"/>
    <property type="project" value="UniProtKB-ARBA"/>
</dbReference>
<dbReference type="InterPro" id="IPR046960">
    <property type="entry name" value="PPR_At4g14850-like_plant"/>
</dbReference>
<dbReference type="AlphaFoldDB" id="A0AAV9CDX9"/>
<proteinExistence type="predicted"/>
<dbReference type="InterPro" id="IPR011990">
    <property type="entry name" value="TPR-like_helical_dom_sf"/>
</dbReference>
<sequence>MKTTSTSTIPFSSFSNYGVLSSSATIPFSSVSTRRKRRHNCVFSSSKPPPQTPTLPPNCSDLGVARQVFDETPNRDRPIFAWNVLMNEHAKAGDLDQCLSLFKDMLEHGIQGNPHTFSCVLKCLASSGSVSEGAALHGYLVKSGFISYVAVGNALITFYSKRRRIDSALCLFEGMLKRDVVSWNSIMSGCISNNLAEKAIGLLVKMRLWGIDADAMTVICVLRACARTCFLCFGRAVHGYSIKSRFVEEANVSNSLIDMYGKCGDSDSAGRVFRCMYRRTAVSWTSMISVYTRDGRFDEAVDLFKRMEEEGVQPDAFAVSSVLHACTLGGSLEHRRDVHDQIIRIGLESDRVVANALIDMYAKCGSVTDARVVFDRIASTAKDVVTWNAMIGGYSKNSLTNEALSLFGEMMRLQVKPNCVTITCVLPACASLSSLEQGREVHGHALRIGCYSDMYVMNALMDMYTKSGALDLACALFDRMEAKDLLSWTVIIAGYSMHGHGGQALVTFKAMRAKAIEPNAASFLAILRACSHSGLIEEGQKFFDAMREECKIEPEMEHYSCMVDLLSRAGRLTEAYSFIESMAVKPNSSVWTPLLRGCQAHQDVKLAEKVAERIFELEPENAEHYMLLANVYAEAVRWNATKKFIERLNRRKGSSKGCSWIEIRGKAQVLLMGTTRHTPNPRRSGHCWRAWD</sequence>